<keyword evidence="5 14" id="KW-0547">Nucleotide-binding</keyword>
<dbReference type="GO" id="GO:0016887">
    <property type="term" value="F:ATP hydrolysis activity"/>
    <property type="evidence" value="ECO:0007669"/>
    <property type="project" value="InterPro"/>
</dbReference>
<keyword evidence="12 14" id="KW-0472">Membrane</keyword>
<dbReference type="PRINTS" id="PR00119">
    <property type="entry name" value="CATATPASE"/>
</dbReference>
<keyword evidence="4 14" id="KW-0812">Transmembrane</keyword>
<evidence type="ECO:0000313" key="16">
    <source>
        <dbReference type="EMBL" id="CDP34348.1"/>
    </source>
</evidence>
<feature type="transmembrane region" description="Helical" evidence="14">
    <location>
        <begin position="294"/>
        <end position="322"/>
    </location>
</feature>
<dbReference type="SFLD" id="SFLDS00003">
    <property type="entry name" value="Haloacid_Dehalogenase"/>
    <property type="match status" value="1"/>
</dbReference>
<evidence type="ECO:0000256" key="7">
    <source>
        <dbReference type="ARBA" id="ARBA00022840"/>
    </source>
</evidence>
<protein>
    <recommendedName>
        <fullName evidence="14">Calcium-transporting ATPase</fullName>
        <ecNumber evidence="14">7.2.2.10</ecNumber>
    </recommendedName>
</protein>
<comment type="subcellular location">
    <subcellularLocation>
        <location evidence="1">Endomembrane system</location>
        <topology evidence="1">Multi-pass membrane protein</topology>
    </subcellularLocation>
    <subcellularLocation>
        <location evidence="14">Membrane</location>
        <topology evidence="14">Multi-pass membrane protein</topology>
    </subcellularLocation>
</comment>
<comment type="similarity">
    <text evidence="13 14">Belongs to the cation transport ATPase (P-type) (TC 3.A.3) family.</text>
</comment>
<dbReference type="InterPro" id="IPR044492">
    <property type="entry name" value="P_typ_ATPase_HD_dom"/>
</dbReference>
<feature type="transmembrane region" description="Helical" evidence="14">
    <location>
        <begin position="872"/>
        <end position="891"/>
    </location>
</feature>
<accession>A0A060T061</accession>
<dbReference type="FunFam" id="1.20.1110.10:FF:000065">
    <property type="entry name" value="Sarcoplasmic/endoplasmic reticulum calcium ATPase 1"/>
    <property type="match status" value="1"/>
</dbReference>
<comment type="function">
    <text evidence="14">Catalyzes the hydrolysis of ATP coupled with the transport of calcium.</text>
</comment>
<dbReference type="InterPro" id="IPR018303">
    <property type="entry name" value="ATPase_P-typ_P_site"/>
</dbReference>
<dbReference type="PhylomeDB" id="A0A060T061"/>
<dbReference type="AlphaFoldDB" id="A0A060T061"/>
<dbReference type="Pfam" id="PF08282">
    <property type="entry name" value="Hydrolase_3"/>
    <property type="match status" value="1"/>
</dbReference>
<gene>
    <name evidence="16" type="ORF">GNLVRS02_ARAD1C10296g</name>
</gene>
<evidence type="ECO:0000256" key="2">
    <source>
        <dbReference type="ARBA" id="ARBA00022448"/>
    </source>
</evidence>
<organism evidence="16">
    <name type="scientific">Blastobotrys adeninivorans</name>
    <name type="common">Yeast</name>
    <name type="synonym">Arxula adeninivorans</name>
    <dbReference type="NCBI Taxonomy" id="409370"/>
    <lineage>
        <taxon>Eukaryota</taxon>
        <taxon>Fungi</taxon>
        <taxon>Dikarya</taxon>
        <taxon>Ascomycota</taxon>
        <taxon>Saccharomycotina</taxon>
        <taxon>Dipodascomycetes</taxon>
        <taxon>Dipodascales</taxon>
        <taxon>Trichomonascaceae</taxon>
        <taxon>Blastobotrys</taxon>
    </lineage>
</organism>
<keyword evidence="10 14" id="KW-1133">Transmembrane helix</keyword>
<keyword evidence="3 14" id="KW-0109">Calcium transport</keyword>
<dbReference type="Pfam" id="PF13246">
    <property type="entry name" value="Cation_ATPase"/>
    <property type="match status" value="1"/>
</dbReference>
<keyword evidence="8" id="KW-0460">Magnesium</keyword>
<dbReference type="InterPro" id="IPR036412">
    <property type="entry name" value="HAD-like_sf"/>
</dbReference>
<keyword evidence="6 14" id="KW-0106">Calcium</keyword>
<dbReference type="GO" id="GO:0012505">
    <property type="term" value="C:endomembrane system"/>
    <property type="evidence" value="ECO:0007669"/>
    <property type="project" value="UniProtKB-SubCell"/>
</dbReference>
<feature type="transmembrane region" description="Helical" evidence="14">
    <location>
        <begin position="61"/>
        <end position="78"/>
    </location>
</feature>
<keyword evidence="9" id="KW-1278">Translocase</keyword>
<evidence type="ECO:0000256" key="14">
    <source>
        <dbReference type="RuleBase" id="RU361146"/>
    </source>
</evidence>
<feature type="transmembrane region" description="Helical" evidence="14">
    <location>
        <begin position="90"/>
        <end position="110"/>
    </location>
</feature>
<dbReference type="SMART" id="SM00831">
    <property type="entry name" value="Cation_ATPase_N"/>
    <property type="match status" value="1"/>
</dbReference>
<dbReference type="Gene3D" id="3.40.50.1000">
    <property type="entry name" value="HAD superfamily/HAD-like"/>
    <property type="match status" value="1"/>
</dbReference>
<evidence type="ECO:0000259" key="15">
    <source>
        <dbReference type="SMART" id="SM00831"/>
    </source>
</evidence>
<dbReference type="NCBIfam" id="TIGR01494">
    <property type="entry name" value="ATPase_P-type"/>
    <property type="match status" value="3"/>
</dbReference>
<keyword evidence="7 14" id="KW-0067">ATP-binding</keyword>
<comment type="catalytic activity">
    <reaction evidence="14">
        <text>Ca(2+)(in) + ATP + H2O = Ca(2+)(out) + ADP + phosphate + H(+)</text>
        <dbReference type="Rhea" id="RHEA:18105"/>
        <dbReference type="ChEBI" id="CHEBI:15377"/>
        <dbReference type="ChEBI" id="CHEBI:15378"/>
        <dbReference type="ChEBI" id="CHEBI:29108"/>
        <dbReference type="ChEBI" id="CHEBI:30616"/>
        <dbReference type="ChEBI" id="CHEBI:43474"/>
        <dbReference type="ChEBI" id="CHEBI:456216"/>
        <dbReference type="EC" id="7.2.2.10"/>
    </reaction>
</comment>
<evidence type="ECO:0000256" key="9">
    <source>
        <dbReference type="ARBA" id="ARBA00022967"/>
    </source>
</evidence>
<name>A0A060T061_BLAAD</name>
<dbReference type="PANTHER" id="PTHR42861">
    <property type="entry name" value="CALCIUM-TRANSPORTING ATPASE"/>
    <property type="match status" value="1"/>
</dbReference>
<feature type="transmembrane region" description="Helical" evidence="14">
    <location>
        <begin position="261"/>
        <end position="282"/>
    </location>
</feature>
<dbReference type="EMBL" id="HG937693">
    <property type="protein sequence ID" value="CDP34348.1"/>
    <property type="molecule type" value="Genomic_DNA"/>
</dbReference>
<dbReference type="SUPFAM" id="SSF81665">
    <property type="entry name" value="Calcium ATPase, transmembrane domain M"/>
    <property type="match status" value="1"/>
</dbReference>
<dbReference type="GO" id="GO:0005524">
    <property type="term" value="F:ATP binding"/>
    <property type="evidence" value="ECO:0007669"/>
    <property type="project" value="UniProtKB-KW"/>
</dbReference>
<dbReference type="Gene3D" id="2.70.150.10">
    <property type="entry name" value="Calcium-transporting ATPase, cytoplasmic transduction domain A"/>
    <property type="match status" value="1"/>
</dbReference>
<sequence>MENAFASSAEHVALRLNVDPNLGLTSTQARLARKKYGPNSFPEEPPVPLWKLVVAQFQDKLAIVLLVSAVVSFILAAVDSNGGEQQQGLSAYVDPVVILAILVLNAIVSVRQEKGAEESIRALSEYTTTEAKVLRNRSIMRVKASELVPGDVIDLSVGDSVPADCRLYSISSHSFLVDQSILTGESESVAKGTAVVADPNAVKQEQTNMVFSGTTVTSGHARAIVVLTGLNTAVGDIHRSILSQISEPTPMKQKLDDFGDLLARIISIICILVWVINVNKFWDPSHGGWVRGAIYYFKIAIALAVAAIPEGLAVVITTCLALGTKKMAARNAIVRNLPSVETLGSTSVICSDKTGTLTTNQMCVSNLLTLNPDGSTCRYSVSGNGFAPEGEIQSSSGQVLSSPYKNAPLRLIAEVSALCNESELTKNPSSGGYGYIGEPTEAALRVLVEKIGSDSHGTAGIVTPSPVNREYVSRFTLESTQEFSRDRKGMSVLLKNSMNDHVLFVKGAPERILSQSIKYYSESGEASITDEIRRRLLSELAEYSRQGLRVMALAARFHGVDVRSIEMSKTTEDFSRIEQELTFVGFVAMRDSPRPGVNKSVETCLQAGIRIVMVTGDSLETAEAICRQVGIIGEDETSEGLVYTGKQLEQLTDGERLKVVQRARLFARVEPGHKTLLVESLQALGHVVAVTGDGVNDAPALKRADIGVAMGGGTDVAKFAADMVLADDNFNTIEAAIEEGRAIYCNAKQFIRYLISSNIGEVVSIFLTALLGLPEALVPVQLLWVNLVTDGLPATALGFNPPDNEVMVRPPRPRNERLVSGWLFMRYLVIGTYVGAATVFGYVWWFVFYDQGPRLSYHELVHGQSGTMANDFHGSTMSLTILVVIEMLNALNSVSESDSLLSFPAWRNMYLLYAILLSMVLHWIILYVPLMQRVFSTVPLNWHEWVMVMKLSMPVILLDEAFKLVERAPSKPSNVLTDKTK</sequence>
<dbReference type="Gene3D" id="3.40.1110.10">
    <property type="entry name" value="Calcium-transporting ATPase, cytoplasmic domain N"/>
    <property type="match status" value="1"/>
</dbReference>
<dbReference type="SFLD" id="SFLDG00002">
    <property type="entry name" value="C1.7:_P-type_atpase_like"/>
    <property type="match status" value="1"/>
</dbReference>
<dbReference type="FunFam" id="1.20.1110.10:FF:000037">
    <property type="entry name" value="Calcium-transporting ATPase, putative"/>
    <property type="match status" value="1"/>
</dbReference>
<dbReference type="Gene3D" id="1.20.1110.10">
    <property type="entry name" value="Calcium-transporting ATPase, transmembrane domain"/>
    <property type="match status" value="1"/>
</dbReference>
<dbReference type="GO" id="GO:0005388">
    <property type="term" value="F:P-type calcium transporter activity"/>
    <property type="evidence" value="ECO:0007669"/>
    <property type="project" value="UniProtKB-EC"/>
</dbReference>
<dbReference type="SFLD" id="SFLDF00027">
    <property type="entry name" value="p-type_atpase"/>
    <property type="match status" value="1"/>
</dbReference>
<evidence type="ECO:0000256" key="5">
    <source>
        <dbReference type="ARBA" id="ARBA00022741"/>
    </source>
</evidence>
<dbReference type="SUPFAM" id="SSF81660">
    <property type="entry name" value="Metal cation-transporting ATPase, ATP-binding domain N"/>
    <property type="match status" value="1"/>
</dbReference>
<feature type="transmembrane region" description="Helical" evidence="14">
    <location>
        <begin position="911"/>
        <end position="930"/>
    </location>
</feature>
<dbReference type="InterPro" id="IPR023299">
    <property type="entry name" value="ATPase_P-typ_cyto_dom_N"/>
</dbReference>
<dbReference type="Pfam" id="PF00689">
    <property type="entry name" value="Cation_ATPase_C"/>
    <property type="match status" value="1"/>
</dbReference>
<dbReference type="SUPFAM" id="SSF56784">
    <property type="entry name" value="HAD-like"/>
    <property type="match status" value="1"/>
</dbReference>
<dbReference type="InterPro" id="IPR005782">
    <property type="entry name" value="P-type_ATPase_IIA"/>
</dbReference>
<dbReference type="NCBIfam" id="TIGR01116">
    <property type="entry name" value="ATPase-IIA1_Ca"/>
    <property type="match status" value="1"/>
</dbReference>
<evidence type="ECO:0000256" key="13">
    <source>
        <dbReference type="ARBA" id="ARBA00038148"/>
    </source>
</evidence>
<proteinExistence type="inferred from homology"/>
<reference evidence="16" key="2">
    <citation type="submission" date="2014-06" db="EMBL/GenBank/DDBJ databases">
        <title>The complete genome of Blastobotrys (Arxula) adeninivorans LS3 - a yeast of biotechnological interest.</title>
        <authorList>
            <person name="Kunze G."/>
            <person name="Gaillardin C."/>
            <person name="Czernicka M."/>
            <person name="Durrens P."/>
            <person name="Martin T."/>
            <person name="Boer E."/>
            <person name="Gabaldon T."/>
            <person name="Cruz J."/>
            <person name="Talla E."/>
            <person name="Marck C."/>
            <person name="Goffeau A."/>
            <person name="Barbe V."/>
            <person name="Baret P."/>
            <person name="Baronian K."/>
            <person name="Beier S."/>
            <person name="Bleykasten C."/>
            <person name="Bode R."/>
            <person name="Casaregola S."/>
            <person name="Despons L."/>
            <person name="Fairhead C."/>
            <person name="Giersberg M."/>
            <person name="Gierski P."/>
            <person name="Hahnel U."/>
            <person name="Hartmann A."/>
            <person name="Jankowska D."/>
            <person name="Jubin C."/>
            <person name="Jung P."/>
            <person name="Lafontaine I."/>
            <person name="Leh-Louis V."/>
            <person name="Lemaire M."/>
            <person name="Marcet-Houben M."/>
            <person name="Mascher M."/>
            <person name="Morel G."/>
            <person name="Richard G.-F."/>
            <person name="Riechen J."/>
            <person name="Sacerdot C."/>
            <person name="Sarkar A."/>
            <person name="Savel G."/>
            <person name="Schacherer J."/>
            <person name="Sherman D."/>
            <person name="Straub M.-L."/>
            <person name="Stein N."/>
            <person name="Thierry A."/>
            <person name="Trautwein-Schult A."/>
            <person name="Westhof E."/>
            <person name="Worch S."/>
            <person name="Dujon B."/>
            <person name="Souciet J.-L."/>
            <person name="Wincker P."/>
            <person name="Scholz U."/>
            <person name="Neuveglise N."/>
        </authorList>
    </citation>
    <scope>NUCLEOTIDE SEQUENCE</scope>
    <source>
        <strain evidence="16">LS3</strain>
    </source>
</reference>
<dbReference type="FunFam" id="2.70.150.10:FF:000014">
    <property type="entry name" value="Calcium-transporting ATPase, putative"/>
    <property type="match status" value="1"/>
</dbReference>
<dbReference type="SUPFAM" id="SSF81653">
    <property type="entry name" value="Calcium ATPase, transduction domain A"/>
    <property type="match status" value="1"/>
</dbReference>
<reference evidence="16" key="1">
    <citation type="submission" date="2014-02" db="EMBL/GenBank/DDBJ databases">
        <authorList>
            <person name="Genoscope - CEA"/>
        </authorList>
    </citation>
    <scope>NUCLEOTIDE SEQUENCE</scope>
    <source>
        <strain evidence="16">LS3</strain>
    </source>
</reference>
<evidence type="ECO:0000256" key="11">
    <source>
        <dbReference type="ARBA" id="ARBA00023065"/>
    </source>
</evidence>
<comment type="caution">
    <text evidence="14">Lacks conserved residue(s) required for the propagation of feature annotation.</text>
</comment>
<dbReference type="Pfam" id="PF00122">
    <property type="entry name" value="E1-E2_ATPase"/>
    <property type="match status" value="1"/>
</dbReference>
<feature type="domain" description="Cation-transporting P-type ATPase N-terminal" evidence="15">
    <location>
        <begin position="3"/>
        <end position="77"/>
    </location>
</feature>
<dbReference type="InterPro" id="IPR001757">
    <property type="entry name" value="P_typ_ATPase"/>
</dbReference>
<dbReference type="PROSITE" id="PS00154">
    <property type="entry name" value="ATPASE_E1_E2"/>
    <property type="match status" value="1"/>
</dbReference>
<dbReference type="FunFam" id="3.40.50.1000:FF:000083">
    <property type="entry name" value="Sodium/potassium-transporting ATPase subunit alpha"/>
    <property type="match status" value="1"/>
</dbReference>
<dbReference type="InterPro" id="IPR023298">
    <property type="entry name" value="ATPase_P-typ_TM_dom_sf"/>
</dbReference>
<evidence type="ECO:0000256" key="10">
    <source>
        <dbReference type="ARBA" id="ARBA00022989"/>
    </source>
</evidence>
<keyword evidence="2 14" id="KW-0813">Transport</keyword>
<dbReference type="InterPro" id="IPR023214">
    <property type="entry name" value="HAD_sf"/>
</dbReference>
<dbReference type="EC" id="7.2.2.10" evidence="14"/>
<dbReference type="InterPro" id="IPR006068">
    <property type="entry name" value="ATPase_P-typ_cation-transptr_C"/>
</dbReference>
<keyword evidence="11 14" id="KW-0406">Ion transport</keyword>
<evidence type="ECO:0000256" key="3">
    <source>
        <dbReference type="ARBA" id="ARBA00022568"/>
    </source>
</evidence>
<evidence type="ECO:0000256" key="4">
    <source>
        <dbReference type="ARBA" id="ARBA00022692"/>
    </source>
</evidence>
<evidence type="ECO:0000256" key="8">
    <source>
        <dbReference type="ARBA" id="ARBA00022842"/>
    </source>
</evidence>
<feature type="transmembrane region" description="Helical" evidence="14">
    <location>
        <begin position="824"/>
        <end position="847"/>
    </location>
</feature>
<dbReference type="GO" id="GO:0016020">
    <property type="term" value="C:membrane"/>
    <property type="evidence" value="ECO:0007669"/>
    <property type="project" value="UniProtKB-SubCell"/>
</dbReference>
<evidence type="ECO:0000256" key="1">
    <source>
        <dbReference type="ARBA" id="ARBA00004127"/>
    </source>
</evidence>
<dbReference type="InterPro" id="IPR008250">
    <property type="entry name" value="ATPase_P-typ_transduc_dom_A_sf"/>
</dbReference>
<evidence type="ECO:0000256" key="12">
    <source>
        <dbReference type="ARBA" id="ARBA00023136"/>
    </source>
</evidence>
<dbReference type="Pfam" id="PF00690">
    <property type="entry name" value="Cation_ATPase_N"/>
    <property type="match status" value="1"/>
</dbReference>
<evidence type="ECO:0000256" key="6">
    <source>
        <dbReference type="ARBA" id="ARBA00022837"/>
    </source>
</evidence>
<dbReference type="InterPro" id="IPR004014">
    <property type="entry name" value="ATPase_P-typ_cation-transptr_N"/>
</dbReference>
<dbReference type="InterPro" id="IPR059000">
    <property type="entry name" value="ATPase_P-type_domA"/>
</dbReference>